<feature type="transmembrane region" description="Helical" evidence="9">
    <location>
        <begin position="69"/>
        <end position="95"/>
    </location>
</feature>
<keyword evidence="9" id="KW-0472">Membrane</keyword>
<feature type="domain" description="Signal transduction histidine kinase subgroup 3 dimerisation and phosphoacceptor" evidence="11">
    <location>
        <begin position="197"/>
        <end position="262"/>
    </location>
</feature>
<sequence length="387" mass="42941">MCINPVANSFSSIFGKLRYVEWLFLAVHMVMGISSGNNNLALSLAFYGIFVALSWILPLDRPLILRQAYVLLAIILMVCANFMGVNLDLVLYLYLAKSFFLIGSKRTYLTAAIAGIVWIVIDCISEIQELEGTVDFKPPFGFVSYNLSTIFIHSLGIYLAVSVFVISFSSVVSAEYKSRKKAEALAEQVEILAADLERTRIARDIHDSLGHTLTNLDIQLAVAQKLRDRDPQKAFQALDTAKILSSQCIEDVSHAVKTMRDSNFDLDRALSNLIEQIRSDRALHIHWEIDLPQLPIATSHQIYCVVKEGLINIQKHAHASSVYFESKFTSQEIILQLEDDGIGFDLTASNFGSGLKGMTERVQGLGGKLNIGSSPNQGTQILVVIPR</sequence>
<feature type="transmembrane region" description="Helical" evidence="9">
    <location>
        <begin position="147"/>
        <end position="172"/>
    </location>
</feature>
<evidence type="ECO:0000256" key="4">
    <source>
        <dbReference type="ARBA" id="ARBA00022679"/>
    </source>
</evidence>
<feature type="domain" description="Histidine kinase/HSP90-like ATPase" evidence="10">
    <location>
        <begin position="301"/>
        <end position="386"/>
    </location>
</feature>
<keyword evidence="3" id="KW-0597">Phosphoprotein</keyword>
<dbReference type="InterPro" id="IPR003594">
    <property type="entry name" value="HATPase_dom"/>
</dbReference>
<reference evidence="12 13" key="1">
    <citation type="submission" date="2019-01" db="EMBL/GenBank/DDBJ databases">
        <authorList>
            <person name="Brito A."/>
        </authorList>
    </citation>
    <scope>NUCLEOTIDE SEQUENCE [LARGE SCALE GENOMIC DNA]</scope>
    <source>
        <strain evidence="12">1</strain>
    </source>
</reference>
<evidence type="ECO:0000256" key="8">
    <source>
        <dbReference type="ARBA" id="ARBA00023012"/>
    </source>
</evidence>
<evidence type="ECO:0000256" key="3">
    <source>
        <dbReference type="ARBA" id="ARBA00022553"/>
    </source>
</evidence>
<dbReference type="Pfam" id="PF07730">
    <property type="entry name" value="HisKA_3"/>
    <property type="match status" value="1"/>
</dbReference>
<dbReference type="GO" id="GO:0000155">
    <property type="term" value="F:phosphorelay sensor kinase activity"/>
    <property type="evidence" value="ECO:0007669"/>
    <property type="project" value="InterPro"/>
</dbReference>
<dbReference type="AlphaFoldDB" id="A0A563VR74"/>
<feature type="transmembrane region" description="Helical" evidence="9">
    <location>
        <begin position="39"/>
        <end position="57"/>
    </location>
</feature>
<name>A0A563VR74_9CYAN</name>
<evidence type="ECO:0000313" key="13">
    <source>
        <dbReference type="Proteomes" id="UP000320055"/>
    </source>
</evidence>
<evidence type="ECO:0000259" key="11">
    <source>
        <dbReference type="Pfam" id="PF07730"/>
    </source>
</evidence>
<accession>A0A563VR74</accession>
<keyword evidence="6 12" id="KW-0418">Kinase</keyword>
<evidence type="ECO:0000256" key="7">
    <source>
        <dbReference type="ARBA" id="ARBA00022840"/>
    </source>
</evidence>
<evidence type="ECO:0000256" key="2">
    <source>
        <dbReference type="ARBA" id="ARBA00012438"/>
    </source>
</evidence>
<evidence type="ECO:0000313" key="12">
    <source>
        <dbReference type="EMBL" id="VEP13966.1"/>
    </source>
</evidence>
<evidence type="ECO:0000256" key="5">
    <source>
        <dbReference type="ARBA" id="ARBA00022741"/>
    </source>
</evidence>
<evidence type="ECO:0000256" key="9">
    <source>
        <dbReference type="SAM" id="Phobius"/>
    </source>
</evidence>
<gene>
    <name evidence="12" type="ORF">H1P_230030</name>
</gene>
<dbReference type="EC" id="2.7.13.3" evidence="2"/>
<organism evidence="12 13">
    <name type="scientific">Hyella patelloides LEGE 07179</name>
    <dbReference type="NCBI Taxonomy" id="945734"/>
    <lineage>
        <taxon>Bacteria</taxon>
        <taxon>Bacillati</taxon>
        <taxon>Cyanobacteriota</taxon>
        <taxon>Cyanophyceae</taxon>
        <taxon>Pleurocapsales</taxon>
        <taxon>Hyellaceae</taxon>
        <taxon>Hyella</taxon>
    </lineage>
</organism>
<proteinExistence type="predicted"/>
<dbReference type="InterPro" id="IPR011712">
    <property type="entry name" value="Sig_transdc_His_kin_sub3_dim/P"/>
</dbReference>
<protein>
    <recommendedName>
        <fullName evidence="2">histidine kinase</fullName>
        <ecNumber evidence="2">2.7.13.3</ecNumber>
    </recommendedName>
</protein>
<comment type="catalytic activity">
    <reaction evidence="1">
        <text>ATP + protein L-histidine = ADP + protein N-phospho-L-histidine.</text>
        <dbReference type="EC" id="2.7.13.3"/>
    </reaction>
</comment>
<keyword evidence="13" id="KW-1185">Reference proteome</keyword>
<keyword evidence="7" id="KW-0067">ATP-binding</keyword>
<dbReference type="InterPro" id="IPR036890">
    <property type="entry name" value="HATPase_C_sf"/>
</dbReference>
<dbReference type="Gene3D" id="3.30.565.10">
    <property type="entry name" value="Histidine kinase-like ATPase, C-terminal domain"/>
    <property type="match status" value="1"/>
</dbReference>
<dbReference type="PANTHER" id="PTHR24421:SF10">
    <property type="entry name" value="NITRATE_NITRITE SENSOR PROTEIN NARQ"/>
    <property type="match status" value="1"/>
</dbReference>
<evidence type="ECO:0000256" key="6">
    <source>
        <dbReference type="ARBA" id="ARBA00022777"/>
    </source>
</evidence>
<evidence type="ECO:0000259" key="10">
    <source>
        <dbReference type="Pfam" id="PF02518"/>
    </source>
</evidence>
<dbReference type="Pfam" id="PF02518">
    <property type="entry name" value="HATPase_c"/>
    <property type="match status" value="1"/>
</dbReference>
<keyword evidence="5" id="KW-0547">Nucleotide-binding</keyword>
<dbReference type="GO" id="GO:0046983">
    <property type="term" value="F:protein dimerization activity"/>
    <property type="evidence" value="ECO:0007669"/>
    <property type="project" value="InterPro"/>
</dbReference>
<keyword evidence="9" id="KW-0812">Transmembrane</keyword>
<dbReference type="InterPro" id="IPR050482">
    <property type="entry name" value="Sensor_HK_TwoCompSys"/>
</dbReference>
<evidence type="ECO:0000256" key="1">
    <source>
        <dbReference type="ARBA" id="ARBA00000085"/>
    </source>
</evidence>
<dbReference type="Gene3D" id="1.20.5.1930">
    <property type="match status" value="1"/>
</dbReference>
<dbReference type="GO" id="GO:0005524">
    <property type="term" value="F:ATP binding"/>
    <property type="evidence" value="ECO:0007669"/>
    <property type="project" value="UniProtKB-KW"/>
</dbReference>
<dbReference type="GO" id="GO:0016020">
    <property type="term" value="C:membrane"/>
    <property type="evidence" value="ECO:0007669"/>
    <property type="project" value="InterPro"/>
</dbReference>
<keyword evidence="8" id="KW-0902">Two-component regulatory system</keyword>
<keyword evidence="4" id="KW-0808">Transferase</keyword>
<dbReference type="SUPFAM" id="SSF55874">
    <property type="entry name" value="ATPase domain of HSP90 chaperone/DNA topoisomerase II/histidine kinase"/>
    <property type="match status" value="1"/>
</dbReference>
<dbReference type="PANTHER" id="PTHR24421">
    <property type="entry name" value="NITRATE/NITRITE SENSOR PROTEIN NARX-RELATED"/>
    <property type="match status" value="1"/>
</dbReference>
<keyword evidence="9" id="KW-1133">Transmembrane helix</keyword>
<dbReference type="RefSeq" id="WP_222426937.1">
    <property type="nucleotide sequence ID" value="NZ_LR213784.1"/>
</dbReference>
<feature type="transmembrane region" description="Helical" evidence="9">
    <location>
        <begin position="107"/>
        <end position="127"/>
    </location>
</feature>
<dbReference type="EMBL" id="CAACVJ010000146">
    <property type="protein sequence ID" value="VEP13966.1"/>
    <property type="molecule type" value="Genomic_DNA"/>
</dbReference>
<dbReference type="Proteomes" id="UP000320055">
    <property type="component" value="Unassembled WGS sequence"/>
</dbReference>
<dbReference type="CDD" id="cd16917">
    <property type="entry name" value="HATPase_UhpB-NarQ-NarX-like"/>
    <property type="match status" value="1"/>
</dbReference>